<gene>
    <name evidence="1" type="ORF">E2C01_005615</name>
</gene>
<protein>
    <submittedName>
        <fullName evidence="1">Uncharacterized protein</fullName>
    </submittedName>
</protein>
<proteinExistence type="predicted"/>
<accession>A0A5B7CTY5</accession>
<dbReference type="EMBL" id="VSRR010000245">
    <property type="protein sequence ID" value="MPC12900.1"/>
    <property type="molecule type" value="Genomic_DNA"/>
</dbReference>
<organism evidence="1 2">
    <name type="scientific">Portunus trituberculatus</name>
    <name type="common">Swimming crab</name>
    <name type="synonym">Neptunus trituberculatus</name>
    <dbReference type="NCBI Taxonomy" id="210409"/>
    <lineage>
        <taxon>Eukaryota</taxon>
        <taxon>Metazoa</taxon>
        <taxon>Ecdysozoa</taxon>
        <taxon>Arthropoda</taxon>
        <taxon>Crustacea</taxon>
        <taxon>Multicrustacea</taxon>
        <taxon>Malacostraca</taxon>
        <taxon>Eumalacostraca</taxon>
        <taxon>Eucarida</taxon>
        <taxon>Decapoda</taxon>
        <taxon>Pleocyemata</taxon>
        <taxon>Brachyura</taxon>
        <taxon>Eubrachyura</taxon>
        <taxon>Portunoidea</taxon>
        <taxon>Portunidae</taxon>
        <taxon>Portuninae</taxon>
        <taxon>Portunus</taxon>
    </lineage>
</organism>
<keyword evidence="2" id="KW-1185">Reference proteome</keyword>
<evidence type="ECO:0000313" key="1">
    <source>
        <dbReference type="EMBL" id="MPC12900.1"/>
    </source>
</evidence>
<name>A0A5B7CTY5_PORTR</name>
<sequence length="69" mass="7874">MRLTRCNGSERLVMSLACAVRSPREECLPACPALPCLPVNMSLFCQTWESVSRLARTQTLKWRYGDRTL</sequence>
<dbReference type="Proteomes" id="UP000324222">
    <property type="component" value="Unassembled WGS sequence"/>
</dbReference>
<comment type="caution">
    <text evidence="1">The sequence shown here is derived from an EMBL/GenBank/DDBJ whole genome shotgun (WGS) entry which is preliminary data.</text>
</comment>
<dbReference type="AlphaFoldDB" id="A0A5B7CTY5"/>
<evidence type="ECO:0000313" key="2">
    <source>
        <dbReference type="Proteomes" id="UP000324222"/>
    </source>
</evidence>
<reference evidence="1 2" key="1">
    <citation type="submission" date="2019-05" db="EMBL/GenBank/DDBJ databases">
        <title>Another draft genome of Portunus trituberculatus and its Hox gene families provides insights of decapod evolution.</title>
        <authorList>
            <person name="Jeong J.-H."/>
            <person name="Song I."/>
            <person name="Kim S."/>
            <person name="Choi T."/>
            <person name="Kim D."/>
            <person name="Ryu S."/>
            <person name="Kim W."/>
        </authorList>
    </citation>
    <scope>NUCLEOTIDE SEQUENCE [LARGE SCALE GENOMIC DNA]</scope>
    <source>
        <tissue evidence="1">Muscle</tissue>
    </source>
</reference>